<dbReference type="Gene3D" id="3.40.50.280">
    <property type="entry name" value="Cobalamin-binding domain"/>
    <property type="match status" value="1"/>
</dbReference>
<dbReference type="PROSITE" id="PS51332">
    <property type="entry name" value="B12_BINDING"/>
    <property type="match status" value="1"/>
</dbReference>
<dbReference type="Pfam" id="PF04055">
    <property type="entry name" value="Radical_SAM"/>
    <property type="match status" value="1"/>
</dbReference>
<dbReference type="InterPro" id="IPR034466">
    <property type="entry name" value="Methyltransferase_Class_B"/>
</dbReference>
<dbReference type="PANTHER" id="PTHR43409:SF7">
    <property type="entry name" value="BLL1977 PROTEIN"/>
    <property type="match status" value="1"/>
</dbReference>
<gene>
    <name evidence="10" type="ORF">METZ01_LOCUS188343</name>
</gene>
<name>A0A382DBE8_9ZZZZ</name>
<evidence type="ECO:0000256" key="6">
    <source>
        <dbReference type="ARBA" id="ARBA00023004"/>
    </source>
</evidence>
<evidence type="ECO:0000256" key="3">
    <source>
        <dbReference type="ARBA" id="ARBA00022679"/>
    </source>
</evidence>
<dbReference type="EMBL" id="UINC01038450">
    <property type="protein sequence ID" value="SVB35489.1"/>
    <property type="molecule type" value="Genomic_DNA"/>
</dbReference>
<feature type="domain" description="B12-binding" evidence="8">
    <location>
        <begin position="1"/>
        <end position="135"/>
    </location>
</feature>
<dbReference type="GO" id="GO:0031419">
    <property type="term" value="F:cobalamin binding"/>
    <property type="evidence" value="ECO:0007669"/>
    <property type="project" value="InterPro"/>
</dbReference>
<dbReference type="InterPro" id="IPR051198">
    <property type="entry name" value="BchE-like"/>
</dbReference>
<sequence length="533" mass="61795">MNIVLINIRTSYIMSVPFGITYLGAVLRDDNHKVKLFDIYPEDDLTEIIDNIQSDFQPDLIGYSVMTTNFHRTMVINKIMKENFPNSLFCAGGIHPTVRPKETLRDLKVDFIVSGEGENILKNICERIDNNLDFSDIKGIAYYKGDEFVANQGLDIIDDLDNIPFPARDLLPVEKYLIPPGYIRSHFLNRVLSIYTSRGCPALCTYCNTAQMFNRKVRRRSVDNVISEIQYLKDTYDIDGIYFHDETFTFQHKWVTELCGRLEEINIKWGCQTRVNLVHEQLLENMKKSGCVQIDFGIETGSASQLKLLRKGTQMKHQIKALELTKKVGIRSFGSFMIGLPDETEEDVLETIQFLKQIRPDFSYFNLFTPFPGTEAAETAIKNGKLSEDYFSKDYDMLIETNPLVNLSNMSTETLVKFHKKLSNMVLFSNYMKVLTPHNIRYIAEALFVFIFSGKKFFKATKNLMINRNIEKYIFQILSNYQQYKSRIKLETNEKNYIPISKQWTENRGEAHTRRKPIVGIIENYNPTNINKI</sequence>
<evidence type="ECO:0000256" key="1">
    <source>
        <dbReference type="ARBA" id="ARBA00001966"/>
    </source>
</evidence>
<dbReference type="AlphaFoldDB" id="A0A382DBE8"/>
<evidence type="ECO:0000256" key="5">
    <source>
        <dbReference type="ARBA" id="ARBA00022723"/>
    </source>
</evidence>
<dbReference type="InterPro" id="IPR007197">
    <property type="entry name" value="rSAM"/>
</dbReference>
<keyword evidence="5" id="KW-0479">Metal-binding</keyword>
<dbReference type="PROSITE" id="PS51918">
    <property type="entry name" value="RADICAL_SAM"/>
    <property type="match status" value="1"/>
</dbReference>
<dbReference type="SFLD" id="SFLDG01082">
    <property type="entry name" value="B12-binding_domain_containing"/>
    <property type="match status" value="1"/>
</dbReference>
<dbReference type="InterPro" id="IPR006158">
    <property type="entry name" value="Cobalamin-bd"/>
</dbReference>
<dbReference type="CDD" id="cd02068">
    <property type="entry name" value="radical_SAM_B12_BD"/>
    <property type="match status" value="1"/>
</dbReference>
<keyword evidence="7" id="KW-0411">Iron-sulfur</keyword>
<dbReference type="InterPro" id="IPR023404">
    <property type="entry name" value="rSAM_horseshoe"/>
</dbReference>
<evidence type="ECO:0000256" key="7">
    <source>
        <dbReference type="ARBA" id="ARBA00023014"/>
    </source>
</evidence>
<dbReference type="Gene3D" id="3.80.30.20">
    <property type="entry name" value="tm_1862 like domain"/>
    <property type="match status" value="1"/>
</dbReference>
<dbReference type="SFLD" id="SFLDG01123">
    <property type="entry name" value="methyltransferase_(Class_B)"/>
    <property type="match status" value="1"/>
</dbReference>
<organism evidence="10">
    <name type="scientific">marine metagenome</name>
    <dbReference type="NCBI Taxonomy" id="408172"/>
    <lineage>
        <taxon>unclassified sequences</taxon>
        <taxon>metagenomes</taxon>
        <taxon>ecological metagenomes</taxon>
    </lineage>
</organism>
<evidence type="ECO:0000259" key="8">
    <source>
        <dbReference type="PROSITE" id="PS51332"/>
    </source>
</evidence>
<dbReference type="GO" id="GO:0046872">
    <property type="term" value="F:metal ion binding"/>
    <property type="evidence" value="ECO:0007669"/>
    <property type="project" value="UniProtKB-KW"/>
</dbReference>
<dbReference type="InterPro" id="IPR006638">
    <property type="entry name" value="Elp3/MiaA/NifB-like_rSAM"/>
</dbReference>
<keyword evidence="6" id="KW-0408">Iron</keyword>
<evidence type="ECO:0000256" key="4">
    <source>
        <dbReference type="ARBA" id="ARBA00022691"/>
    </source>
</evidence>
<proteinExistence type="predicted"/>
<dbReference type="SMART" id="SM00729">
    <property type="entry name" value="Elp3"/>
    <property type="match status" value="1"/>
</dbReference>
<dbReference type="GO" id="GO:0051539">
    <property type="term" value="F:4 iron, 4 sulfur cluster binding"/>
    <property type="evidence" value="ECO:0007669"/>
    <property type="project" value="UniProtKB-KW"/>
</dbReference>
<dbReference type="GO" id="GO:0003824">
    <property type="term" value="F:catalytic activity"/>
    <property type="evidence" value="ECO:0007669"/>
    <property type="project" value="InterPro"/>
</dbReference>
<keyword evidence="2" id="KW-0489">Methyltransferase</keyword>
<keyword evidence="3" id="KW-0808">Transferase</keyword>
<evidence type="ECO:0000259" key="9">
    <source>
        <dbReference type="PROSITE" id="PS51918"/>
    </source>
</evidence>
<evidence type="ECO:0000313" key="10">
    <source>
        <dbReference type="EMBL" id="SVB35489.1"/>
    </source>
</evidence>
<dbReference type="PANTHER" id="PTHR43409">
    <property type="entry name" value="ANAEROBIC MAGNESIUM-PROTOPORPHYRIN IX MONOMETHYL ESTER CYCLASE-RELATED"/>
    <property type="match status" value="1"/>
</dbReference>
<evidence type="ECO:0000256" key="2">
    <source>
        <dbReference type="ARBA" id="ARBA00022603"/>
    </source>
</evidence>
<dbReference type="InterPro" id="IPR058240">
    <property type="entry name" value="rSAM_sf"/>
</dbReference>
<feature type="domain" description="Radical SAM core" evidence="9">
    <location>
        <begin position="186"/>
        <end position="408"/>
    </location>
</feature>
<dbReference type="GO" id="GO:0005829">
    <property type="term" value="C:cytosol"/>
    <property type="evidence" value="ECO:0007669"/>
    <property type="project" value="TreeGrafter"/>
</dbReference>
<keyword evidence="4" id="KW-0949">S-adenosyl-L-methionine</keyword>
<dbReference type="SUPFAM" id="SSF102114">
    <property type="entry name" value="Radical SAM enzymes"/>
    <property type="match status" value="1"/>
</dbReference>
<accession>A0A382DBE8</accession>
<comment type="cofactor">
    <cofactor evidence="1">
        <name>[4Fe-4S] cluster</name>
        <dbReference type="ChEBI" id="CHEBI:49883"/>
    </cofactor>
</comment>
<dbReference type="Pfam" id="PF02310">
    <property type="entry name" value="B12-binding"/>
    <property type="match status" value="1"/>
</dbReference>
<protein>
    <submittedName>
        <fullName evidence="10">Uncharacterized protein</fullName>
    </submittedName>
</protein>
<dbReference type="CDD" id="cd01335">
    <property type="entry name" value="Radical_SAM"/>
    <property type="match status" value="1"/>
</dbReference>
<dbReference type="SFLD" id="SFLDS00029">
    <property type="entry name" value="Radical_SAM"/>
    <property type="match status" value="1"/>
</dbReference>
<reference evidence="10" key="1">
    <citation type="submission" date="2018-05" db="EMBL/GenBank/DDBJ databases">
        <authorList>
            <person name="Lanie J.A."/>
            <person name="Ng W.-L."/>
            <person name="Kazmierczak K.M."/>
            <person name="Andrzejewski T.M."/>
            <person name="Davidsen T.M."/>
            <person name="Wayne K.J."/>
            <person name="Tettelin H."/>
            <person name="Glass J.I."/>
            <person name="Rusch D."/>
            <person name="Podicherti R."/>
            <person name="Tsui H.-C.T."/>
            <person name="Winkler M.E."/>
        </authorList>
    </citation>
    <scope>NUCLEOTIDE SEQUENCE</scope>
</reference>